<accession>A0ABT5IJ94</accession>
<protein>
    <submittedName>
        <fullName evidence="1">Uncharacterized protein</fullName>
    </submittedName>
</protein>
<dbReference type="RefSeq" id="WP_272770348.1">
    <property type="nucleotide sequence ID" value="NZ_JAQQLE010000001.1"/>
</dbReference>
<name>A0ABT5IJ94_9NEIS</name>
<gene>
    <name evidence="1" type="ORF">PQU96_00450</name>
</gene>
<evidence type="ECO:0000313" key="2">
    <source>
        <dbReference type="Proteomes" id="UP001222030"/>
    </source>
</evidence>
<dbReference type="Proteomes" id="UP001222030">
    <property type="component" value="Unassembled WGS sequence"/>
</dbReference>
<evidence type="ECO:0000313" key="1">
    <source>
        <dbReference type="EMBL" id="MDC7712604.1"/>
    </source>
</evidence>
<dbReference type="EMBL" id="JAQQLE010000001">
    <property type="protein sequence ID" value="MDC7712604.1"/>
    <property type="molecule type" value="Genomic_DNA"/>
</dbReference>
<organism evidence="1 2">
    <name type="scientific">Vogesella margarita</name>
    <dbReference type="NCBI Taxonomy" id="2984199"/>
    <lineage>
        <taxon>Bacteria</taxon>
        <taxon>Pseudomonadati</taxon>
        <taxon>Pseudomonadota</taxon>
        <taxon>Betaproteobacteria</taxon>
        <taxon>Neisseriales</taxon>
        <taxon>Chromobacteriaceae</taxon>
        <taxon>Vogesella</taxon>
    </lineage>
</organism>
<comment type="caution">
    <text evidence="1">The sequence shown here is derived from an EMBL/GenBank/DDBJ whole genome shotgun (WGS) entry which is preliminary data.</text>
</comment>
<keyword evidence="2" id="KW-1185">Reference proteome</keyword>
<reference evidence="1 2" key="1">
    <citation type="submission" date="2023-01" db="EMBL/GenBank/DDBJ databases">
        <title>Novel species of the genus Vogesella isolated from rivers.</title>
        <authorList>
            <person name="Lu H."/>
        </authorList>
    </citation>
    <scope>NUCLEOTIDE SEQUENCE [LARGE SCALE GENOMIC DNA]</scope>
    <source>
        <strain evidence="1 2">LYT5W</strain>
    </source>
</reference>
<proteinExistence type="predicted"/>
<sequence length="107" mass="12191">MQSDLDVEFIGYWQGHVNMLLNQAKSAAWADVLPAVAQFSEVFPAAFTDWLQQFPTAYYDEAVWLCVQNLQLSIEELRATALAERDELGRIIMVMKKRGCIEDAYGE</sequence>